<proteinExistence type="predicted"/>
<dbReference type="AlphaFoldDB" id="F4X565"/>
<protein>
    <submittedName>
        <fullName evidence="1">Uncharacterized protein</fullName>
    </submittedName>
</protein>
<dbReference type="InParanoid" id="F4X565"/>
<sequence length="309" mass="35649">MAECLTLCSLHPLTAPTAPLPPPPPRPRVSEIRECRRTLPVTVDRHRKRPRAAPAGLRAHSARFPISTHTPECKGLTLPLAHSLTRIHATLRLTSFLTGPETTNFKTGISERDNKRRTRNSCQVRSYCSNYDIASNTLLQDILIFDFMEKYYVIRFSFSYSIFYRLELRAQELKQLLYIITENNFRPEDHQRHEMTGFQRVMQLSRHCATLQRCNQQGTDRRVLHIEQHSCSLALSRRDLAQPRTRMTVTVSLREAPDVVILATHRWPPGTCGPEPTDRHTTAAKIVRHLKRFSDMGRMRDTIYVSKSP</sequence>
<organism evidence="2">
    <name type="scientific">Acromyrmex echinatior</name>
    <name type="common">Panamanian leafcutter ant</name>
    <name type="synonym">Acromyrmex octospinosus echinatior</name>
    <dbReference type="NCBI Taxonomy" id="103372"/>
    <lineage>
        <taxon>Eukaryota</taxon>
        <taxon>Metazoa</taxon>
        <taxon>Ecdysozoa</taxon>
        <taxon>Arthropoda</taxon>
        <taxon>Hexapoda</taxon>
        <taxon>Insecta</taxon>
        <taxon>Pterygota</taxon>
        <taxon>Neoptera</taxon>
        <taxon>Endopterygota</taxon>
        <taxon>Hymenoptera</taxon>
        <taxon>Apocrita</taxon>
        <taxon>Aculeata</taxon>
        <taxon>Formicoidea</taxon>
        <taxon>Formicidae</taxon>
        <taxon>Myrmicinae</taxon>
        <taxon>Acromyrmex</taxon>
    </lineage>
</organism>
<dbReference type="Proteomes" id="UP000007755">
    <property type="component" value="Unassembled WGS sequence"/>
</dbReference>
<gene>
    <name evidence="1" type="ORF">G5I_13490</name>
</gene>
<dbReference type="EMBL" id="GL888693">
    <property type="protein sequence ID" value="EGI58393.1"/>
    <property type="molecule type" value="Genomic_DNA"/>
</dbReference>
<evidence type="ECO:0000313" key="1">
    <source>
        <dbReference type="EMBL" id="EGI58393.1"/>
    </source>
</evidence>
<accession>F4X565</accession>
<keyword evidence="2" id="KW-1185">Reference proteome</keyword>
<name>F4X565_ACREC</name>
<reference evidence="1" key="1">
    <citation type="submission" date="2011-02" db="EMBL/GenBank/DDBJ databases">
        <title>The genome of the leaf-cutting ant Acromyrmex echinatior suggests key adaptations to social evolution and fungus farming.</title>
        <authorList>
            <person name="Nygaard S."/>
            <person name="Zhang G."/>
        </authorList>
    </citation>
    <scope>NUCLEOTIDE SEQUENCE</scope>
</reference>
<evidence type="ECO:0000313" key="2">
    <source>
        <dbReference type="Proteomes" id="UP000007755"/>
    </source>
</evidence>